<dbReference type="eggNOG" id="COG4403">
    <property type="taxonomic scope" value="Bacteria"/>
</dbReference>
<name>A0A0A0JKK6_9MICO</name>
<evidence type="ECO:0000313" key="1">
    <source>
        <dbReference type="EMBL" id="KGN37304.1"/>
    </source>
</evidence>
<dbReference type="STRING" id="1385521.N803_15375"/>
<dbReference type="EMBL" id="AVPK01000006">
    <property type="protein sequence ID" value="KGN37304.1"/>
    <property type="molecule type" value="Genomic_DNA"/>
</dbReference>
<reference evidence="1 2" key="1">
    <citation type="submission" date="2013-08" db="EMBL/GenBank/DDBJ databases">
        <title>The genome sequence of Knoellia subterranea.</title>
        <authorList>
            <person name="Zhu W."/>
            <person name="Wang G."/>
        </authorList>
    </citation>
    <scope>NUCLEOTIDE SEQUENCE [LARGE SCALE GENOMIC DNA]</scope>
    <source>
        <strain evidence="1 2">KCTC 19937</strain>
    </source>
</reference>
<dbReference type="Pfam" id="PF17914">
    <property type="entry name" value="HopA1"/>
    <property type="match status" value="1"/>
</dbReference>
<gene>
    <name evidence="1" type="ORF">N803_15375</name>
</gene>
<sequence length="303" mass="32581">MKTFSAEHARELLAARDVLREPSDGTSPSERLYQHWYAVRPPSARPSRPWDPPIASLARVAHAAASAWGEEDVEVIATGIAGVVVVHTATGRRALTRGEYVTTSGRPGFPPREGDRVRVIERRGAVVQDGWWRTWGAGWDQRRPPADTIRVYLRPAQGRVAELIRTVTSALAHHDSWLVKVASRPELLDRPDAVVAYVAGPNRHAARAAVADAVLAAGLSIGDPPPLTCRLGEGVGWADDPGTGESFGEVRCQAIATAYAAVEGHAQATTDADWLDAVAREFASRGIDPAQPHRTTGKDLVAS</sequence>
<dbReference type="AlphaFoldDB" id="A0A0A0JKK6"/>
<organism evidence="1 2">
    <name type="scientific">Knoellia subterranea KCTC 19937</name>
    <dbReference type="NCBI Taxonomy" id="1385521"/>
    <lineage>
        <taxon>Bacteria</taxon>
        <taxon>Bacillati</taxon>
        <taxon>Actinomycetota</taxon>
        <taxon>Actinomycetes</taxon>
        <taxon>Micrococcales</taxon>
        <taxon>Intrasporangiaceae</taxon>
        <taxon>Knoellia</taxon>
    </lineage>
</organism>
<dbReference type="Proteomes" id="UP000030011">
    <property type="component" value="Unassembled WGS sequence"/>
</dbReference>
<dbReference type="RefSeq" id="WP_035905443.1">
    <property type="nucleotide sequence ID" value="NZ_AVPK01000006.1"/>
</dbReference>
<dbReference type="OrthoDB" id="4842715at2"/>
<dbReference type="InterPro" id="IPR040871">
    <property type="entry name" value="HopA1"/>
</dbReference>
<comment type="caution">
    <text evidence="1">The sequence shown here is derived from an EMBL/GenBank/DDBJ whole genome shotgun (WGS) entry which is preliminary data.</text>
</comment>
<evidence type="ECO:0000313" key="2">
    <source>
        <dbReference type="Proteomes" id="UP000030011"/>
    </source>
</evidence>
<proteinExistence type="predicted"/>
<accession>A0A0A0JKK6</accession>
<protein>
    <submittedName>
        <fullName evidence="1">Uncharacterized protein</fullName>
    </submittedName>
</protein>
<keyword evidence="2" id="KW-1185">Reference proteome</keyword>